<evidence type="ECO:0000313" key="16">
    <source>
        <dbReference type="Proteomes" id="UP000033423"/>
    </source>
</evidence>
<evidence type="ECO:0000313" key="15">
    <source>
        <dbReference type="EMBL" id="KJU84321.1"/>
    </source>
</evidence>
<reference evidence="15 16" key="1">
    <citation type="submission" date="2015-02" db="EMBL/GenBank/DDBJ databases">
        <title>Single-cell genomics of uncultivated deep-branching MTB reveals a conserved set of magnetosome genes.</title>
        <authorList>
            <person name="Kolinko S."/>
            <person name="Richter M."/>
            <person name="Glockner F.O."/>
            <person name="Brachmann A."/>
            <person name="Schuler D."/>
        </authorList>
    </citation>
    <scope>NUCLEOTIDE SEQUENCE [LARGE SCALE GENOMIC DNA]</scope>
    <source>
        <strain evidence="15">TM-1</strain>
    </source>
</reference>
<dbReference type="PANTHER" id="PTHR11070:SF2">
    <property type="entry name" value="ATP-DEPENDENT DNA HELICASE SRS2"/>
    <property type="match status" value="1"/>
</dbReference>
<dbReference type="EC" id="5.6.2.4" evidence="9"/>
<proteinExistence type="inferred from homology"/>
<dbReference type="Pfam" id="PF13361">
    <property type="entry name" value="UvrD_C"/>
    <property type="match status" value="2"/>
</dbReference>
<dbReference type="Proteomes" id="UP000033423">
    <property type="component" value="Unassembled WGS sequence"/>
</dbReference>
<evidence type="ECO:0000259" key="13">
    <source>
        <dbReference type="PROSITE" id="PS51198"/>
    </source>
</evidence>
<dbReference type="GO" id="GO:0005829">
    <property type="term" value="C:cytosol"/>
    <property type="evidence" value="ECO:0007669"/>
    <property type="project" value="TreeGrafter"/>
</dbReference>
<dbReference type="GO" id="GO:0033202">
    <property type="term" value="C:DNA helicase complex"/>
    <property type="evidence" value="ECO:0007669"/>
    <property type="project" value="TreeGrafter"/>
</dbReference>
<evidence type="ECO:0000256" key="3">
    <source>
        <dbReference type="ARBA" id="ARBA00022801"/>
    </source>
</evidence>
<dbReference type="GO" id="GO:0000725">
    <property type="term" value="P:recombinational repair"/>
    <property type="evidence" value="ECO:0007669"/>
    <property type="project" value="TreeGrafter"/>
</dbReference>
<name>A0A0F3GQZ3_9BACT</name>
<gene>
    <name evidence="15" type="ORF">MBAV_003484</name>
</gene>
<feature type="binding site" evidence="12">
    <location>
        <begin position="34"/>
        <end position="41"/>
    </location>
    <ligand>
        <name>ATP</name>
        <dbReference type="ChEBI" id="CHEBI:30616"/>
    </ligand>
</feature>
<accession>A0A0F3GQZ3</accession>
<feature type="domain" description="UvrD-like helicase C-terminal" evidence="14">
    <location>
        <begin position="294"/>
        <end position="553"/>
    </location>
</feature>
<dbReference type="SUPFAM" id="SSF52540">
    <property type="entry name" value="P-loop containing nucleoside triphosphate hydrolases"/>
    <property type="match status" value="1"/>
</dbReference>
<dbReference type="InterPro" id="IPR013986">
    <property type="entry name" value="DExx_box_DNA_helicase_dom_sf"/>
</dbReference>
<evidence type="ECO:0000256" key="4">
    <source>
        <dbReference type="ARBA" id="ARBA00022806"/>
    </source>
</evidence>
<evidence type="ECO:0000256" key="10">
    <source>
        <dbReference type="ARBA" id="ARBA00034923"/>
    </source>
</evidence>
<comment type="similarity">
    <text evidence="1">Belongs to the helicase family. UvrD subfamily.</text>
</comment>
<evidence type="ECO:0000259" key="14">
    <source>
        <dbReference type="PROSITE" id="PS51217"/>
    </source>
</evidence>
<protein>
    <recommendedName>
        <fullName evidence="9">DNA 3'-5' helicase</fullName>
        <ecNumber evidence="9">5.6.2.4</ecNumber>
    </recommendedName>
    <alternativeName>
        <fullName evidence="10">DNA 3'-5' helicase II</fullName>
    </alternativeName>
</protein>
<keyword evidence="3 12" id="KW-0378">Hydrolase</keyword>
<dbReference type="InterPro" id="IPR027417">
    <property type="entry name" value="P-loop_NTPase"/>
</dbReference>
<dbReference type="PATRIC" id="fig|29290.4.peg.4643"/>
<dbReference type="GO" id="GO:0016887">
    <property type="term" value="F:ATP hydrolysis activity"/>
    <property type="evidence" value="ECO:0007669"/>
    <property type="project" value="RHEA"/>
</dbReference>
<evidence type="ECO:0000256" key="5">
    <source>
        <dbReference type="ARBA" id="ARBA00022840"/>
    </source>
</evidence>
<dbReference type="InterPro" id="IPR000212">
    <property type="entry name" value="DNA_helicase_UvrD/REP"/>
</dbReference>
<keyword evidence="7" id="KW-0413">Isomerase</keyword>
<sequence length="708" mass="81049">MPEHLLPEHLLLNTLNPQQRAALEQIDTPVLVLAGAGSGKTLLVTYKYAYLYSLDKGKYGSIMAVTFNNKAAMEMRERIMSLLSQDLKDAWIGTFYCLCNRILRNEQELTGLKDGFVIYDADDQCKLIRHILNDMKLYEALYRGIVSKIGCFKSTLLMPDELVSGSNNFDFDEKLLKVYVRYQDEMRRSNALDFDDLIIYTIRLFREHPQVLQRYQQQLSYILVDEFQDTSFAQYQFLKLLGSASANILVAGDYDQSVYKMRGGDNEKNVLTRFETDFPSTTIINLKQNYRSTENILRVSHSVIDKDNCKTSNDLWTDRGIGEKVCHYWFMSEDEEAKYVAKNIKDMYLKGSFAYEEMAVLYRVNLQARVLEEALRNERIPFKVIGSACFYQKKEIKDLIAYLKLIVNKDDNVSIRRVMNLSSRAIGVSTLTKIENEAKREGISIYRTMRQLVGSKGLSAAARGKLNSLLSTLDAVSTGPINTLTDAIKLIGTYTGYIEKLDEVCLNNISELMYLHGTAPLDVFLDTVSLTTFNDDVVTRGHVSLTTLHNVKGLEFSIVFITGLEDGLLPYFKATETPEELNEERRLFYMGMTRAKDILFMTGAKRRRLYTKFQDQEPSRFLNDIPKDCCFWVEKKPLPANTSGKFPLDKSNTMELPYNTGCRVKHPKWGIGVIRDCYGEEDDIKVTVSFPTVGIKRLALKYANLERI</sequence>
<evidence type="ECO:0000256" key="9">
    <source>
        <dbReference type="ARBA" id="ARBA00034808"/>
    </source>
</evidence>
<evidence type="ECO:0000256" key="12">
    <source>
        <dbReference type="PROSITE-ProRule" id="PRU00560"/>
    </source>
</evidence>
<dbReference type="PROSITE" id="PS51217">
    <property type="entry name" value="UVRD_HELICASE_CTER"/>
    <property type="match status" value="1"/>
</dbReference>
<dbReference type="Pfam" id="PF00580">
    <property type="entry name" value="UvrD-helicase"/>
    <property type="match status" value="1"/>
</dbReference>
<dbReference type="CDD" id="cd17932">
    <property type="entry name" value="DEXQc_UvrD"/>
    <property type="match status" value="1"/>
</dbReference>
<dbReference type="GO" id="GO:0003677">
    <property type="term" value="F:DNA binding"/>
    <property type="evidence" value="ECO:0007669"/>
    <property type="project" value="UniProtKB-KW"/>
</dbReference>
<dbReference type="Gene3D" id="1.10.486.10">
    <property type="entry name" value="PCRA, domain 4"/>
    <property type="match status" value="1"/>
</dbReference>
<keyword evidence="2 12" id="KW-0547">Nucleotide-binding</keyword>
<dbReference type="Pfam" id="PF21196">
    <property type="entry name" value="PcrA_UvrD_tudor"/>
    <property type="match status" value="1"/>
</dbReference>
<keyword evidence="5 12" id="KW-0067">ATP-binding</keyword>
<dbReference type="PANTHER" id="PTHR11070">
    <property type="entry name" value="UVRD / RECB / PCRA DNA HELICASE FAMILY MEMBER"/>
    <property type="match status" value="1"/>
</dbReference>
<dbReference type="Gene3D" id="3.40.50.300">
    <property type="entry name" value="P-loop containing nucleotide triphosphate hydrolases"/>
    <property type="match status" value="2"/>
</dbReference>
<evidence type="ECO:0000256" key="1">
    <source>
        <dbReference type="ARBA" id="ARBA00009922"/>
    </source>
</evidence>
<feature type="domain" description="UvrD-like helicase ATP-binding" evidence="13">
    <location>
        <begin position="13"/>
        <end position="293"/>
    </location>
</feature>
<comment type="catalytic activity">
    <reaction evidence="11">
        <text>ATP + H2O = ADP + phosphate + H(+)</text>
        <dbReference type="Rhea" id="RHEA:13065"/>
        <dbReference type="ChEBI" id="CHEBI:15377"/>
        <dbReference type="ChEBI" id="CHEBI:15378"/>
        <dbReference type="ChEBI" id="CHEBI:30616"/>
        <dbReference type="ChEBI" id="CHEBI:43474"/>
        <dbReference type="ChEBI" id="CHEBI:456216"/>
        <dbReference type="EC" id="5.6.2.4"/>
    </reaction>
</comment>
<evidence type="ECO:0000256" key="8">
    <source>
        <dbReference type="ARBA" id="ARBA00034617"/>
    </source>
</evidence>
<dbReference type="Gene3D" id="1.10.10.160">
    <property type="match status" value="1"/>
</dbReference>
<dbReference type="EMBL" id="LACI01001528">
    <property type="protein sequence ID" value="KJU84321.1"/>
    <property type="molecule type" value="Genomic_DNA"/>
</dbReference>
<dbReference type="GO" id="GO:0005524">
    <property type="term" value="F:ATP binding"/>
    <property type="evidence" value="ECO:0007669"/>
    <property type="project" value="UniProtKB-UniRule"/>
</dbReference>
<keyword evidence="16" id="KW-1185">Reference proteome</keyword>
<evidence type="ECO:0000256" key="11">
    <source>
        <dbReference type="ARBA" id="ARBA00048988"/>
    </source>
</evidence>
<comment type="catalytic activity">
    <reaction evidence="8">
        <text>Couples ATP hydrolysis with the unwinding of duplex DNA by translocating in the 3'-5' direction.</text>
        <dbReference type="EC" id="5.6.2.4"/>
    </reaction>
</comment>
<keyword evidence="6" id="KW-0238">DNA-binding</keyword>
<organism evidence="15 16">
    <name type="scientific">Candidatus Magnetobacterium bavaricum</name>
    <dbReference type="NCBI Taxonomy" id="29290"/>
    <lineage>
        <taxon>Bacteria</taxon>
        <taxon>Pseudomonadati</taxon>
        <taxon>Nitrospirota</taxon>
        <taxon>Thermodesulfovibrionia</taxon>
        <taxon>Thermodesulfovibrionales</taxon>
        <taxon>Candidatus Magnetobacteriaceae</taxon>
        <taxon>Candidatus Magnetobacterium</taxon>
    </lineage>
</organism>
<evidence type="ECO:0000256" key="6">
    <source>
        <dbReference type="ARBA" id="ARBA00023125"/>
    </source>
</evidence>
<comment type="caution">
    <text evidence="15">The sequence shown here is derived from an EMBL/GenBank/DDBJ whole genome shotgun (WGS) entry which is preliminary data.</text>
</comment>
<dbReference type="InterPro" id="IPR014016">
    <property type="entry name" value="UvrD-like_ATP-bd"/>
</dbReference>
<keyword evidence="4 12" id="KW-0347">Helicase</keyword>
<dbReference type="InterPro" id="IPR014017">
    <property type="entry name" value="DNA_helicase_UvrD-like_C"/>
</dbReference>
<dbReference type="PROSITE" id="PS51198">
    <property type="entry name" value="UVRD_HELICASE_ATP_BIND"/>
    <property type="match status" value="1"/>
</dbReference>
<dbReference type="GO" id="GO:0043138">
    <property type="term" value="F:3'-5' DNA helicase activity"/>
    <property type="evidence" value="ECO:0007669"/>
    <property type="project" value="UniProtKB-EC"/>
</dbReference>
<dbReference type="AlphaFoldDB" id="A0A0F3GQZ3"/>
<evidence type="ECO:0000256" key="7">
    <source>
        <dbReference type="ARBA" id="ARBA00023235"/>
    </source>
</evidence>
<evidence type="ECO:0000256" key="2">
    <source>
        <dbReference type="ARBA" id="ARBA00022741"/>
    </source>
</evidence>